<evidence type="ECO:0008006" key="8">
    <source>
        <dbReference type="Google" id="ProtNLM"/>
    </source>
</evidence>
<sequence>MSEVSGLQGSPSRTPNTMKMPRRSQAAQQDPLLSSGASARALFPSLRPQPTLPALSTGLHRESPTESVDWATRRPRIPGTVESKESLGVSGSNGHPRLPLPLVPTRFVTLLPMLALLPASVYPKDATEAAPTPSPTSQGDPSPGFAGLLPSAQMSLPPLLGSWTEAEKRTKDTKDERSSSTTAEGSEGAPTETPCNYGRFCNPTVQVGGTILAWTQQPAIEPALPRSTTSRQRANRIEVASTSAQSSQWMATGKVQVSEDSVGLETKPGLFLQSQPPKHWIYVHPASPKSGEEGFGPSMAKEEGDVPQDGLFGSSVGTTAFMQESRNGTETPAGVPTASPSAESSSSSSSSSSSPYWTRSSSNSPNPTLILGVGSSDDSRTPGLLPLPTNQDWLSLDAPNGSADPSQGSLGALPSSDVAEESPTSGEEMGTLQTPLESSAKGQPTQTPHSRSTHAELDPNPTEVADSPRVSIDPTERPYRLPSPSAEQEGTPSGSVTAGTPIGRTLGTNGWPIGTSHATEEAQDTELPPKMATSSNLRPKNATMVPEYRSATQETSLDRTHSWEVASGPMEEVTSLSGTPQGFWNTWPPMTAPDPGSVAREEPPVASTWLLASGSEEEEETTGKTPLREGGPRAPPVFVAENQPPLLKAALLRVSCELVLDMDFSRSLRNPESAEYQSLVLSINETVTPLLASLPGFQWLEVKTIRPGSVVVEFDALFLAKAPGLWAALDRSALSERLPAGLWVGNASLLRSRTQERHLDPCATLFSCHEGYECVAATEGALASAACVSVCHRDYCKNQGICTHAANQTPVCQCPVGSDFWFLGLRCDFRVTQQGVLGVACGLLLSLVVLGLAVAGLVIRRVRLLLLEARADQTKSSYRRFCRLDDVSAHYWSEPWLASASSLDNPAFSNSEELLHLQILDTGCYGTQEEPLAPGGYGNPIHGNLHLGSMGRPSSALRWEESSLGANDPMIDSGKASEVSVCSWPLEPIQWSPFPGLQRPNREPTPKSPRPLSCCEGMELVSLERSWTA</sequence>
<gene>
    <name evidence="6" type="primary">LOC103281551</name>
</gene>
<feature type="compositionally biased region" description="Polar residues" evidence="2">
    <location>
        <begin position="1"/>
        <end position="17"/>
    </location>
</feature>
<feature type="domain" description="EGF-like" evidence="5">
    <location>
        <begin position="788"/>
        <end position="828"/>
    </location>
</feature>
<organism evidence="6 7">
    <name type="scientific">Anolis carolinensis</name>
    <name type="common">Green anole</name>
    <name type="synonym">American chameleon</name>
    <dbReference type="NCBI Taxonomy" id="28377"/>
    <lineage>
        <taxon>Eukaryota</taxon>
        <taxon>Metazoa</taxon>
        <taxon>Chordata</taxon>
        <taxon>Craniata</taxon>
        <taxon>Vertebrata</taxon>
        <taxon>Euteleostomi</taxon>
        <taxon>Lepidosauria</taxon>
        <taxon>Squamata</taxon>
        <taxon>Bifurcata</taxon>
        <taxon>Unidentata</taxon>
        <taxon>Episquamata</taxon>
        <taxon>Toxicofera</taxon>
        <taxon>Iguania</taxon>
        <taxon>Dactyloidae</taxon>
        <taxon>Anolis</taxon>
    </lineage>
</organism>
<feature type="compositionally biased region" description="Polar residues" evidence="2">
    <location>
        <begin position="315"/>
        <end position="330"/>
    </location>
</feature>
<dbReference type="InterPro" id="IPR000082">
    <property type="entry name" value="SEA_dom"/>
</dbReference>
<evidence type="ECO:0000256" key="2">
    <source>
        <dbReference type="SAM" id="MobiDB-lite"/>
    </source>
</evidence>
<evidence type="ECO:0000259" key="4">
    <source>
        <dbReference type="PROSITE" id="PS50024"/>
    </source>
</evidence>
<feature type="transmembrane region" description="Helical" evidence="3">
    <location>
        <begin position="836"/>
        <end position="859"/>
    </location>
</feature>
<evidence type="ECO:0000259" key="5">
    <source>
        <dbReference type="PROSITE" id="PS50026"/>
    </source>
</evidence>
<feature type="region of interest" description="Disordered" evidence="2">
    <location>
        <begin position="126"/>
        <end position="151"/>
    </location>
</feature>
<feature type="compositionally biased region" description="Polar residues" evidence="2">
    <location>
        <begin position="485"/>
        <end position="498"/>
    </location>
</feature>
<dbReference type="GeneTree" id="ENSGT00960000187431"/>
<dbReference type="Ensembl" id="ENSACAT00000042301.1">
    <property type="protein sequence ID" value="ENSACAP00000025320.1"/>
    <property type="gene ID" value="ENSACAG00000039586.1"/>
</dbReference>
<reference evidence="6" key="2">
    <citation type="submission" date="2025-08" db="UniProtKB">
        <authorList>
            <consortium name="Ensembl"/>
        </authorList>
    </citation>
    <scope>IDENTIFICATION</scope>
</reference>
<dbReference type="InterPro" id="IPR039861">
    <property type="entry name" value="IMPG"/>
</dbReference>
<evidence type="ECO:0000256" key="3">
    <source>
        <dbReference type="SAM" id="Phobius"/>
    </source>
</evidence>
<feature type="compositionally biased region" description="Basic and acidic residues" evidence="2">
    <location>
        <begin position="166"/>
        <end position="178"/>
    </location>
</feature>
<evidence type="ECO:0000256" key="1">
    <source>
        <dbReference type="PROSITE-ProRule" id="PRU00076"/>
    </source>
</evidence>
<dbReference type="Proteomes" id="UP000001646">
    <property type="component" value="Unplaced"/>
</dbReference>
<dbReference type="GO" id="GO:0007601">
    <property type="term" value="P:visual perception"/>
    <property type="evidence" value="ECO:0007669"/>
    <property type="project" value="InterPro"/>
</dbReference>
<dbReference type="PROSITE" id="PS50024">
    <property type="entry name" value="SEA"/>
    <property type="match status" value="1"/>
</dbReference>
<feature type="region of interest" description="Disordered" evidence="2">
    <location>
        <begin position="1"/>
        <end position="97"/>
    </location>
</feature>
<accession>A0A803SQT0</accession>
<reference evidence="6" key="3">
    <citation type="submission" date="2025-09" db="UniProtKB">
        <authorList>
            <consortium name="Ensembl"/>
        </authorList>
    </citation>
    <scope>IDENTIFICATION</scope>
</reference>
<feature type="region of interest" description="Disordered" evidence="2">
    <location>
        <begin position="166"/>
        <end position="198"/>
    </location>
</feature>
<dbReference type="PANTHER" id="PTHR12199">
    <property type="entry name" value="INTERPHOTORECEPTOR MATRIX PROTEOGLYCAN"/>
    <property type="match status" value="1"/>
</dbReference>
<protein>
    <recommendedName>
        <fullName evidence="8">EGF-like domain-containing protein</fullName>
    </recommendedName>
</protein>
<keyword evidence="3" id="KW-1133">Transmembrane helix</keyword>
<keyword evidence="3" id="KW-0812">Transmembrane</keyword>
<dbReference type="InterPro" id="IPR000742">
    <property type="entry name" value="EGF"/>
</dbReference>
<evidence type="ECO:0000313" key="6">
    <source>
        <dbReference type="Ensembl" id="ENSACAP00000025320.1"/>
    </source>
</evidence>
<proteinExistence type="predicted"/>
<name>A0A803SQT0_ANOCA</name>
<dbReference type="PROSITE" id="PS50026">
    <property type="entry name" value="EGF_3"/>
    <property type="match status" value="1"/>
</dbReference>
<feature type="domain" description="SEA" evidence="4">
    <location>
        <begin position="648"/>
        <end position="761"/>
    </location>
</feature>
<keyword evidence="3" id="KW-0472">Membrane</keyword>
<comment type="caution">
    <text evidence="1">Lacks conserved residue(s) required for the propagation of feature annotation.</text>
</comment>
<evidence type="ECO:0000313" key="7">
    <source>
        <dbReference type="Proteomes" id="UP000001646"/>
    </source>
</evidence>
<dbReference type="GO" id="GO:0071944">
    <property type="term" value="C:cell periphery"/>
    <property type="evidence" value="ECO:0007669"/>
    <property type="project" value="UniProtKB-ARBA"/>
</dbReference>
<feature type="compositionally biased region" description="Low complexity" evidence="2">
    <location>
        <begin position="339"/>
        <end position="365"/>
    </location>
</feature>
<reference evidence="6" key="1">
    <citation type="submission" date="2009-12" db="EMBL/GenBank/DDBJ databases">
        <title>The Genome Sequence of Anolis carolinensis (Green Anole Lizard).</title>
        <authorList>
            <consortium name="The Genome Sequencing Platform"/>
            <person name="Di Palma F."/>
            <person name="Alfoldi J."/>
            <person name="Heiman D."/>
            <person name="Young S."/>
            <person name="Grabherr M."/>
            <person name="Johnson J."/>
            <person name="Lander E.S."/>
            <person name="Lindblad-Toh K."/>
        </authorList>
    </citation>
    <scope>NUCLEOTIDE SEQUENCE [LARGE SCALE GENOMIC DNA]</scope>
    <source>
        <strain evidence="6">JBL SC #1</strain>
    </source>
</reference>
<feature type="region of interest" description="Disordered" evidence="2">
    <location>
        <begin position="287"/>
        <end position="560"/>
    </location>
</feature>
<feature type="region of interest" description="Disordered" evidence="2">
    <location>
        <begin position="993"/>
        <end position="1014"/>
    </location>
</feature>
<dbReference type="PANTHER" id="PTHR12199:SF5">
    <property type="entry name" value="MUCIN-2-LIKE ISOFORM X1"/>
    <property type="match status" value="1"/>
</dbReference>
<feature type="compositionally biased region" description="Polar residues" evidence="2">
    <location>
        <begin position="25"/>
        <end position="37"/>
    </location>
</feature>
<dbReference type="AlphaFoldDB" id="A0A803SQT0"/>
<keyword evidence="1" id="KW-0245">EGF-like domain</keyword>
<feature type="region of interest" description="Disordered" evidence="2">
    <location>
        <begin position="613"/>
        <end position="632"/>
    </location>
</feature>
<feature type="compositionally biased region" description="Polar residues" evidence="2">
    <location>
        <begin position="431"/>
        <end position="450"/>
    </location>
</feature>
<keyword evidence="7" id="KW-1185">Reference proteome</keyword>